<feature type="region of interest" description="Disordered" evidence="1">
    <location>
        <begin position="1055"/>
        <end position="1125"/>
    </location>
</feature>
<feature type="compositionally biased region" description="Polar residues" evidence="1">
    <location>
        <begin position="52"/>
        <end position="63"/>
    </location>
</feature>
<feature type="region of interest" description="Disordered" evidence="1">
    <location>
        <begin position="945"/>
        <end position="964"/>
    </location>
</feature>
<feature type="region of interest" description="Disordered" evidence="1">
    <location>
        <begin position="586"/>
        <end position="610"/>
    </location>
</feature>
<sequence length="1125" mass="123838">MSGNQEPRISLPTWRCSDFKNAAIPIKKRKYFVQPQLPAMEEAASKLLGKNPQPNEQGGSSVGRSALDSSVAGENQKMIGKVIGEPVPSFPSVDKAESAGNKFCDPIRVKVEEPNIPLAGFEIPSTSLRCSQGKLPAGEVFTSNETGLKVEQAAAKTHDIDIVGKGNLRGDCQTESPASAGTVSMGLGCKTKNTSPYGMNEKPTALNLSLSKGVCAPHDTDSVSVCTKAGHHSGVNRSNWDLNTTMDAWEDALDRKTRVKTTGAFLNSDRIGTSSCLDTTAIAKSVSEKQKESEGVKPPTVTRFNHQVNPTCSLSLGLSSYPPILKSSSLSATTSEARAACTSFSRPRTITGNVNSVNLRTVKAEVIEESAQVCPMGLSINRVKQEGFGRFSQGNSPSSGSLKPVDPISIKAEPNTFTESEVFNRKDGALNHPRTPIMQSNEILDLPTSSTSYPSGISNAPMSLNGMTGVQSYAANEKTCEALKHGVIHMNHLCSGQGDHNLNASGVNVSLTEEKILDDCKAYISKELSHSFRGTGELSMSEVGKRNMFDDGKVQRPAAVFAEGNRHAKCGGSEIEQRDIAVPFHGDFQNSKHVDGKESQPAHGYTGENEGRIAQDGEQSTHQIIHASEGMSGVSTLSGGNVENPDDSSPLSYKAEMSTIDNDPTAEFSEGSQSRHINLAQASDKSPSKTLDASDSFVPLRMERDRFSDFPLEPPRKYYSRESDDSCKFSRERYRGKVMRGPRLNFMSDRRRFSDKTESNLHDRDTKDFEFDNHGNARRGGAFTSNFHRGKRPANDEGTPFNHSFQRRTPNYSYNHRGPTNKEDGSAFQGFRDGEKFTRGSQCNNTEPMFMSPPRSYQGRNGFGRGRTKFSDDLKRDFSGFRSRSPVRRSRERSDGPSSSFRNRSQEDFSGNTDFSHRRSPSGYRTGRINSPDQSSYPKEMVVRRNNSPPYMHRPSNGGRGRGYVRARGYVRGRGYARGRGYGRDGFSFRKPYDRVEHRNLNDLDPRERVDYSDNFFEGPNHSERFGVDVNVERRQFGYRHDGSSSFRPSFNNDGCAPTNVENDPDATGFGQDSDMEIEEQGSLMENDGKDNNTTENASGRTKYLKEKETSNTVWQQEEVGGDGF</sequence>
<reference evidence="2" key="1">
    <citation type="submission" date="2016-07" db="EMBL/GenBank/DDBJ databases">
        <title>De novo transcriptome assembly of four accessions of the metal hyperaccumulator plant Noccaea caerulescens.</title>
        <authorList>
            <person name="Blande D."/>
            <person name="Halimaa P."/>
            <person name="Tervahauta A.I."/>
            <person name="Aarts M.G."/>
            <person name="Karenlampi S.O."/>
        </authorList>
    </citation>
    <scope>NUCLEOTIDE SEQUENCE</scope>
</reference>
<name>A0A1J3H151_NOCCA</name>
<feature type="region of interest" description="Disordered" evidence="1">
    <location>
        <begin position="43"/>
        <end position="67"/>
    </location>
</feature>
<feature type="compositionally biased region" description="Polar residues" evidence="1">
    <location>
        <begin position="928"/>
        <end position="937"/>
    </location>
</feature>
<feature type="compositionally biased region" description="Basic and acidic residues" evidence="1">
    <location>
        <begin position="757"/>
        <end position="775"/>
    </location>
</feature>
<feature type="compositionally biased region" description="Polar residues" evidence="1">
    <location>
        <begin position="633"/>
        <end position="651"/>
    </location>
</feature>
<organism evidence="2">
    <name type="scientific">Noccaea caerulescens</name>
    <name type="common">Alpine penny-cress</name>
    <name type="synonym">Thlaspi caerulescens</name>
    <dbReference type="NCBI Taxonomy" id="107243"/>
    <lineage>
        <taxon>Eukaryota</taxon>
        <taxon>Viridiplantae</taxon>
        <taxon>Streptophyta</taxon>
        <taxon>Embryophyta</taxon>
        <taxon>Tracheophyta</taxon>
        <taxon>Spermatophyta</taxon>
        <taxon>Magnoliopsida</taxon>
        <taxon>eudicotyledons</taxon>
        <taxon>Gunneridae</taxon>
        <taxon>Pentapetalae</taxon>
        <taxon>rosids</taxon>
        <taxon>malvids</taxon>
        <taxon>Brassicales</taxon>
        <taxon>Brassicaceae</taxon>
        <taxon>Coluteocarpeae</taxon>
        <taxon>Noccaea</taxon>
    </lineage>
</organism>
<dbReference type="AlphaFoldDB" id="A0A1J3H151"/>
<dbReference type="EMBL" id="GEVL01015282">
    <property type="protein sequence ID" value="JAU62059.1"/>
    <property type="molecule type" value="Transcribed_RNA"/>
</dbReference>
<dbReference type="PANTHER" id="PTHR34536:SF4">
    <property type="entry name" value="BTZ DOMAIN-CONTAINING PROTEIN"/>
    <property type="match status" value="1"/>
</dbReference>
<gene>
    <name evidence="2" type="ORF">LE_TR10988_c0_g1_i1_g.36386</name>
</gene>
<evidence type="ECO:0000313" key="2">
    <source>
        <dbReference type="EMBL" id="JAU62059.1"/>
    </source>
</evidence>
<dbReference type="PANTHER" id="PTHR34536">
    <property type="entry name" value="DENTIN SIALOPHOSPHOPROTEIN-LIKE PROTEIN"/>
    <property type="match status" value="1"/>
</dbReference>
<feature type="region of interest" description="Disordered" evidence="1">
    <location>
        <begin position="632"/>
        <end position="654"/>
    </location>
</feature>
<evidence type="ECO:0000256" key="1">
    <source>
        <dbReference type="SAM" id="MobiDB-lite"/>
    </source>
</evidence>
<feature type="compositionally biased region" description="Polar residues" evidence="1">
    <location>
        <begin position="896"/>
        <end position="914"/>
    </location>
</feature>
<feature type="compositionally biased region" description="Basic and acidic residues" evidence="1">
    <location>
        <begin position="869"/>
        <end position="879"/>
    </location>
</feature>
<feature type="compositionally biased region" description="Basic and acidic residues" evidence="1">
    <location>
        <begin position="590"/>
        <end position="600"/>
    </location>
</feature>
<feature type="region of interest" description="Disordered" evidence="1">
    <location>
        <begin position="757"/>
        <end position="939"/>
    </location>
</feature>
<proteinExistence type="predicted"/>
<accession>A0A1J3H151</accession>
<protein>
    <submittedName>
        <fullName evidence="2">Uncharacterized protein</fullName>
    </submittedName>
</protein>
<feature type="compositionally biased region" description="Polar residues" evidence="1">
    <location>
        <begin position="801"/>
        <end position="814"/>
    </location>
</feature>